<sequence length="215" mass="23247">MTFDPHKSLLPVTAPPLAKALDILEERLFALPVEMISKDPETADVALLDHLAWENSVDVWDANWPEEIKRNVIAASAELHRHKGTPFAIKRALAALDVRAELLEWFDDPASLAPGTFRVTAYVGRSLSGAQEIFIDDLMVRTILAVIERSAPVSRGFDLTVGAALKSTTRLGLHASTIQSRTARMSVVQADATLPVTTGLGLGASALTITTTRLT</sequence>
<dbReference type="NCBIfam" id="TIGR01634">
    <property type="entry name" value="tail_P2_I"/>
    <property type="match status" value="1"/>
</dbReference>
<organism evidence="1 2">
    <name type="scientific">Rubricella aquisinus</name>
    <dbReference type="NCBI Taxonomy" id="2028108"/>
    <lineage>
        <taxon>Bacteria</taxon>
        <taxon>Pseudomonadati</taxon>
        <taxon>Pseudomonadota</taxon>
        <taxon>Alphaproteobacteria</taxon>
        <taxon>Rhodobacterales</taxon>
        <taxon>Paracoccaceae</taxon>
        <taxon>Rubricella</taxon>
    </lineage>
</organism>
<dbReference type="InterPro" id="IPR006521">
    <property type="entry name" value="Tail_protein_I"/>
</dbReference>
<gene>
    <name evidence="1" type="ORF">FHS89_001784</name>
</gene>
<protein>
    <submittedName>
        <fullName evidence="1">Phage tail P2-like protein</fullName>
    </submittedName>
</protein>
<evidence type="ECO:0000313" key="1">
    <source>
        <dbReference type="EMBL" id="MBB5515764.1"/>
    </source>
</evidence>
<proteinExistence type="predicted"/>
<dbReference type="RefSeq" id="WP_184010780.1">
    <property type="nucleotide sequence ID" value="NZ_JACIJS010000005.1"/>
</dbReference>
<dbReference type="Pfam" id="PF09684">
    <property type="entry name" value="Tail_P2_I"/>
    <property type="match status" value="1"/>
</dbReference>
<dbReference type="AlphaFoldDB" id="A0A840WZA1"/>
<reference evidence="1 2" key="1">
    <citation type="submission" date="2020-08" db="EMBL/GenBank/DDBJ databases">
        <title>Genomic Encyclopedia of Type Strains, Phase IV (KMG-IV): sequencing the most valuable type-strain genomes for metagenomic binning, comparative biology and taxonomic classification.</title>
        <authorList>
            <person name="Goeker M."/>
        </authorList>
    </citation>
    <scope>NUCLEOTIDE SEQUENCE [LARGE SCALE GENOMIC DNA]</scope>
    <source>
        <strain evidence="1 2">DSM 103377</strain>
    </source>
</reference>
<dbReference type="Proteomes" id="UP000553766">
    <property type="component" value="Unassembled WGS sequence"/>
</dbReference>
<accession>A0A840WZA1</accession>
<keyword evidence="2" id="KW-1185">Reference proteome</keyword>
<comment type="caution">
    <text evidence="1">The sequence shown here is derived from an EMBL/GenBank/DDBJ whole genome shotgun (WGS) entry which is preliminary data.</text>
</comment>
<name>A0A840WZA1_9RHOB</name>
<evidence type="ECO:0000313" key="2">
    <source>
        <dbReference type="Proteomes" id="UP000553766"/>
    </source>
</evidence>
<dbReference type="EMBL" id="JACIJS010000005">
    <property type="protein sequence ID" value="MBB5515764.1"/>
    <property type="molecule type" value="Genomic_DNA"/>
</dbReference>